<sequence length="330" mass="37684">MLKRVQTIAPSHLISRHLSSENLLSLVKICSSVKSLRQIHAQMLVNYIRKPNHLLAKIIDLKDFAYASLFFSQIPEPNDYAFNIMIRALTTTWHEYSLALQFYYQMKLLGLRPNKFSYPFLFISCANLLEIDHGRAGHSSVVKLGLSSDGHTSHSLITMYARCRELGYARKVFDEIIEKDLVSWNSLLSGYSKMGYAREAVELFWELKDAGFEPDEMTLVSVLGACGELGDLNLGKWVEEFVVEKHMTLNSYLGSALISMYSRCGELTSARRIFDSMTTKDVITWNAVITGYAQNGMADEAIMLYHRIYEVLDLLYEELKREGYVPRIGE</sequence>
<comment type="caution">
    <text evidence="1">The sequence shown here is derived from an EMBL/GenBank/DDBJ whole genome shotgun (WGS) entry which is preliminary data.</text>
</comment>
<keyword evidence="2" id="KW-1185">Reference proteome</keyword>
<proteinExistence type="predicted"/>
<dbReference type="EMBL" id="CM039431">
    <property type="protein sequence ID" value="KAI4335384.1"/>
    <property type="molecule type" value="Genomic_DNA"/>
</dbReference>
<name>A0ACB9NGB7_BAUVA</name>
<reference evidence="1 2" key="1">
    <citation type="journal article" date="2022" name="DNA Res.">
        <title>Chromosomal-level genome assembly of the orchid tree Bauhinia variegata (Leguminosae; Cercidoideae) supports the allotetraploid origin hypothesis of Bauhinia.</title>
        <authorList>
            <person name="Zhong Y."/>
            <person name="Chen Y."/>
            <person name="Zheng D."/>
            <person name="Pang J."/>
            <person name="Liu Y."/>
            <person name="Luo S."/>
            <person name="Meng S."/>
            <person name="Qian L."/>
            <person name="Wei D."/>
            <person name="Dai S."/>
            <person name="Zhou R."/>
        </authorList>
    </citation>
    <scope>NUCLEOTIDE SEQUENCE [LARGE SCALE GENOMIC DNA]</scope>
    <source>
        <strain evidence="1">BV-YZ2020</strain>
    </source>
</reference>
<dbReference type="Proteomes" id="UP000828941">
    <property type="component" value="Chromosome 6"/>
</dbReference>
<organism evidence="1 2">
    <name type="scientific">Bauhinia variegata</name>
    <name type="common">Purple orchid tree</name>
    <name type="synonym">Phanera variegata</name>
    <dbReference type="NCBI Taxonomy" id="167791"/>
    <lineage>
        <taxon>Eukaryota</taxon>
        <taxon>Viridiplantae</taxon>
        <taxon>Streptophyta</taxon>
        <taxon>Embryophyta</taxon>
        <taxon>Tracheophyta</taxon>
        <taxon>Spermatophyta</taxon>
        <taxon>Magnoliopsida</taxon>
        <taxon>eudicotyledons</taxon>
        <taxon>Gunneridae</taxon>
        <taxon>Pentapetalae</taxon>
        <taxon>rosids</taxon>
        <taxon>fabids</taxon>
        <taxon>Fabales</taxon>
        <taxon>Fabaceae</taxon>
        <taxon>Cercidoideae</taxon>
        <taxon>Cercideae</taxon>
        <taxon>Bauhiniinae</taxon>
        <taxon>Bauhinia</taxon>
    </lineage>
</organism>
<evidence type="ECO:0000313" key="2">
    <source>
        <dbReference type="Proteomes" id="UP000828941"/>
    </source>
</evidence>
<evidence type="ECO:0000313" key="1">
    <source>
        <dbReference type="EMBL" id="KAI4335384.1"/>
    </source>
</evidence>
<accession>A0ACB9NGB7</accession>
<protein>
    <submittedName>
        <fullName evidence="1">Uncharacterized protein</fullName>
    </submittedName>
</protein>
<gene>
    <name evidence="1" type="ORF">L6164_014030</name>
</gene>